<organism evidence="8 9">
    <name type="scientific">Syntrophotalea acetylenivorans</name>
    <dbReference type="NCBI Taxonomy" id="1842532"/>
    <lineage>
        <taxon>Bacteria</taxon>
        <taxon>Pseudomonadati</taxon>
        <taxon>Thermodesulfobacteriota</taxon>
        <taxon>Desulfuromonadia</taxon>
        <taxon>Desulfuromonadales</taxon>
        <taxon>Syntrophotaleaceae</taxon>
        <taxon>Syntrophotalea</taxon>
    </lineage>
</organism>
<dbReference type="AlphaFoldDB" id="A0A1L3GQG1"/>
<sequence length="321" mass="37435">MKNYTQLAQEQRYQIYALKKAGHSQSKIAEVLGVNKATISRELKRNCGQRGYRPKQAHQLAQKRHREKPRIRITAETWSLIKSRLRLDWSPEQISGWLRRTGRPSASHERIYQYVLADKSTGGDLYKHLRCQKQRKKRYGARDRRGQLPDRQCIKTRPAIVEHRSRLGDWELDTVIGKGHKQAIVSLTDRKARLALIAKVERKTADQVATTIIRLLSPHDDRVHTLTSDNGKEFARHKDIAKALTADFYFARPYASWERGTNENMNGLIRQYFPKDRDLRTVTDEEIQFAMERLNNRPRKCLGYRTPNEVFFSKESVALVS</sequence>
<evidence type="ECO:0000256" key="5">
    <source>
        <dbReference type="ARBA" id="ARBA00023172"/>
    </source>
</evidence>
<dbReference type="GO" id="GO:0005829">
    <property type="term" value="C:cytosol"/>
    <property type="evidence" value="ECO:0007669"/>
    <property type="project" value="TreeGrafter"/>
</dbReference>
<dbReference type="GO" id="GO:0015074">
    <property type="term" value="P:DNA integration"/>
    <property type="evidence" value="ECO:0007669"/>
    <property type="project" value="InterPro"/>
</dbReference>
<evidence type="ECO:0000256" key="3">
    <source>
        <dbReference type="ARBA" id="ARBA00022578"/>
    </source>
</evidence>
<dbReference type="KEGG" id="pef:A7E78_10135"/>
<comment type="function">
    <text evidence="1">Required for the transposition of the insertion element.</text>
</comment>
<dbReference type="SUPFAM" id="SSF53098">
    <property type="entry name" value="Ribonuclease H-like"/>
    <property type="match status" value="1"/>
</dbReference>
<dbReference type="InterPro" id="IPR053392">
    <property type="entry name" value="Transposase_IS30-like"/>
</dbReference>
<dbReference type="NCBIfam" id="NF033563">
    <property type="entry name" value="transpos_IS30"/>
    <property type="match status" value="1"/>
</dbReference>
<evidence type="ECO:0000256" key="1">
    <source>
        <dbReference type="ARBA" id="ARBA00002190"/>
    </source>
</evidence>
<dbReference type="InterPro" id="IPR001598">
    <property type="entry name" value="Transposase_IS30_CS"/>
</dbReference>
<dbReference type="Gene3D" id="3.30.420.10">
    <property type="entry name" value="Ribonuclease H-like superfamily/Ribonuclease H"/>
    <property type="match status" value="1"/>
</dbReference>
<dbReference type="Gene3D" id="1.10.10.60">
    <property type="entry name" value="Homeodomain-like"/>
    <property type="match status" value="1"/>
</dbReference>
<accession>A0A1L3GQG1</accession>
<feature type="compositionally biased region" description="Basic residues" evidence="6">
    <location>
        <begin position="52"/>
        <end position="68"/>
    </location>
</feature>
<evidence type="ECO:0000256" key="2">
    <source>
        <dbReference type="ARBA" id="ARBA00006363"/>
    </source>
</evidence>
<gene>
    <name evidence="8" type="ORF">A7E78_10135</name>
</gene>
<dbReference type="GO" id="GO:0004803">
    <property type="term" value="F:transposase activity"/>
    <property type="evidence" value="ECO:0007669"/>
    <property type="project" value="InterPro"/>
</dbReference>
<evidence type="ECO:0000259" key="7">
    <source>
        <dbReference type="PROSITE" id="PS50994"/>
    </source>
</evidence>
<keyword evidence="5" id="KW-0233">DNA recombination</keyword>
<dbReference type="PROSITE" id="PS50994">
    <property type="entry name" value="INTEGRASE"/>
    <property type="match status" value="1"/>
</dbReference>
<keyword evidence="9" id="KW-1185">Reference proteome</keyword>
<dbReference type="InterPro" id="IPR012337">
    <property type="entry name" value="RNaseH-like_sf"/>
</dbReference>
<dbReference type="STRING" id="1842532.A7E78_10135"/>
<reference evidence="8 9" key="1">
    <citation type="journal article" date="2017" name="Genome Announc.">
        <title>Complete Genome Sequences of Two Acetylene-Fermenting Pelobacter acetylenicus Strains.</title>
        <authorList>
            <person name="Sutton J.M."/>
            <person name="Baesman S.M."/>
            <person name="Fierst J.L."/>
            <person name="Poret-Peterson A.T."/>
            <person name="Oremland R.S."/>
            <person name="Dunlap D.S."/>
            <person name="Akob D.M."/>
        </authorList>
    </citation>
    <scope>NUCLEOTIDE SEQUENCE [LARGE SCALE GENOMIC DNA]</scope>
    <source>
        <strain evidence="8 9">SFB93</strain>
    </source>
</reference>
<feature type="domain" description="Integrase catalytic" evidence="7">
    <location>
        <begin position="154"/>
        <end position="315"/>
    </location>
</feature>
<dbReference type="GO" id="GO:0003677">
    <property type="term" value="F:DNA binding"/>
    <property type="evidence" value="ECO:0007669"/>
    <property type="project" value="UniProtKB-KW"/>
</dbReference>
<dbReference type="InterPro" id="IPR051917">
    <property type="entry name" value="Transposase-Integrase"/>
</dbReference>
<proteinExistence type="inferred from homology"/>
<dbReference type="OrthoDB" id="9803231at2"/>
<dbReference type="PROSITE" id="PS01043">
    <property type="entry name" value="TRANSPOSASE_IS30"/>
    <property type="match status" value="1"/>
</dbReference>
<evidence type="ECO:0000256" key="4">
    <source>
        <dbReference type="ARBA" id="ARBA00023125"/>
    </source>
</evidence>
<dbReference type="Proteomes" id="UP000182517">
    <property type="component" value="Chromosome"/>
</dbReference>
<dbReference type="GO" id="GO:0006313">
    <property type="term" value="P:DNA transposition"/>
    <property type="evidence" value="ECO:0007669"/>
    <property type="project" value="InterPro"/>
</dbReference>
<dbReference type="SUPFAM" id="SSF46689">
    <property type="entry name" value="Homeodomain-like"/>
    <property type="match status" value="1"/>
</dbReference>
<dbReference type="InterPro" id="IPR009057">
    <property type="entry name" value="Homeodomain-like_sf"/>
</dbReference>
<evidence type="ECO:0000256" key="6">
    <source>
        <dbReference type="SAM" id="MobiDB-lite"/>
    </source>
</evidence>
<feature type="region of interest" description="Disordered" evidence="6">
    <location>
        <begin position="49"/>
        <end position="68"/>
    </location>
</feature>
<keyword evidence="4" id="KW-0238">DNA-binding</keyword>
<evidence type="ECO:0000313" key="8">
    <source>
        <dbReference type="EMBL" id="APG28172.1"/>
    </source>
</evidence>
<name>A0A1L3GQG1_9BACT</name>
<comment type="similarity">
    <text evidence="2">Belongs to the transposase IS30 family.</text>
</comment>
<dbReference type="Pfam" id="PF13936">
    <property type="entry name" value="HTH_38"/>
    <property type="match status" value="1"/>
</dbReference>
<dbReference type="PANTHER" id="PTHR10948:SF23">
    <property type="entry name" value="TRANSPOSASE INSI FOR INSERTION SEQUENCE ELEMENT IS30A-RELATED"/>
    <property type="match status" value="1"/>
</dbReference>
<dbReference type="InterPro" id="IPR001584">
    <property type="entry name" value="Integrase_cat-core"/>
</dbReference>
<evidence type="ECO:0000313" key="9">
    <source>
        <dbReference type="Proteomes" id="UP000182517"/>
    </source>
</evidence>
<dbReference type="EMBL" id="CP015519">
    <property type="protein sequence ID" value="APG28172.1"/>
    <property type="molecule type" value="Genomic_DNA"/>
</dbReference>
<dbReference type="RefSeq" id="WP_072284132.1">
    <property type="nucleotide sequence ID" value="NZ_CP015519.1"/>
</dbReference>
<protein>
    <recommendedName>
        <fullName evidence="7">Integrase catalytic domain-containing protein</fullName>
    </recommendedName>
</protein>
<dbReference type="InterPro" id="IPR025246">
    <property type="entry name" value="IS30-like_HTH"/>
</dbReference>
<keyword evidence="3" id="KW-0815">Transposition</keyword>
<dbReference type="PANTHER" id="PTHR10948">
    <property type="entry name" value="TRANSPOSASE"/>
    <property type="match status" value="1"/>
</dbReference>
<dbReference type="InterPro" id="IPR036397">
    <property type="entry name" value="RNaseH_sf"/>
</dbReference>